<evidence type="ECO:0000313" key="2">
    <source>
        <dbReference type="Proteomes" id="UP001150538"/>
    </source>
</evidence>
<sequence length="62" mass="7127">MKHWLEYYGGLTMVIGTLLFWSTALPNTSPSELAKCSKLLRRTLGKIKKASEFYLNFSENIE</sequence>
<keyword evidence="2" id="KW-1185">Reference proteome</keyword>
<dbReference type="EMBL" id="JANBPU010000660">
    <property type="protein sequence ID" value="KAJ1909940.1"/>
    <property type="molecule type" value="Genomic_DNA"/>
</dbReference>
<protein>
    <submittedName>
        <fullName evidence="1">Uncharacterized protein</fullName>
    </submittedName>
</protein>
<evidence type="ECO:0000313" key="1">
    <source>
        <dbReference type="EMBL" id="KAJ1909940.1"/>
    </source>
</evidence>
<dbReference type="Proteomes" id="UP001150538">
    <property type="component" value="Unassembled WGS sequence"/>
</dbReference>
<reference evidence="1" key="1">
    <citation type="submission" date="2022-07" db="EMBL/GenBank/DDBJ databases">
        <title>Phylogenomic reconstructions and comparative analyses of Kickxellomycotina fungi.</title>
        <authorList>
            <person name="Reynolds N.K."/>
            <person name="Stajich J.E."/>
            <person name="Barry K."/>
            <person name="Grigoriev I.V."/>
            <person name="Crous P."/>
            <person name="Smith M.E."/>
        </authorList>
    </citation>
    <scope>NUCLEOTIDE SEQUENCE</scope>
    <source>
        <strain evidence="1">NBRC 100468</strain>
    </source>
</reference>
<gene>
    <name evidence="1" type="ORF">H4219_006317</name>
</gene>
<name>A0A9W7ZRR3_9FUNG</name>
<comment type="caution">
    <text evidence="1">The sequence shown here is derived from an EMBL/GenBank/DDBJ whole genome shotgun (WGS) entry which is preliminary data.</text>
</comment>
<accession>A0A9W7ZRR3</accession>
<proteinExistence type="predicted"/>
<organism evidence="1 2">
    <name type="scientific">Mycoemilia scoparia</name>
    <dbReference type="NCBI Taxonomy" id="417184"/>
    <lineage>
        <taxon>Eukaryota</taxon>
        <taxon>Fungi</taxon>
        <taxon>Fungi incertae sedis</taxon>
        <taxon>Zoopagomycota</taxon>
        <taxon>Kickxellomycotina</taxon>
        <taxon>Kickxellomycetes</taxon>
        <taxon>Kickxellales</taxon>
        <taxon>Kickxellaceae</taxon>
        <taxon>Mycoemilia</taxon>
    </lineage>
</organism>
<feature type="non-terminal residue" evidence="1">
    <location>
        <position position="62"/>
    </location>
</feature>
<dbReference type="AlphaFoldDB" id="A0A9W7ZRR3"/>